<dbReference type="AlphaFoldDB" id="A0A5C4JR09"/>
<dbReference type="Proteomes" id="UP000307874">
    <property type="component" value="Unassembled WGS sequence"/>
</dbReference>
<evidence type="ECO:0000313" key="2">
    <source>
        <dbReference type="Proteomes" id="UP000307874"/>
    </source>
</evidence>
<dbReference type="OrthoDB" id="9778801at2"/>
<dbReference type="InterPro" id="IPR010775">
    <property type="entry name" value="DUF1365"/>
</dbReference>
<accession>A0A5C4JR09</accession>
<reference evidence="1 2" key="2">
    <citation type="submission" date="2019-06" db="EMBL/GenBank/DDBJ databases">
        <title>Martelella lutilitoris sp. nov., isolated from a tidal mudflat.</title>
        <authorList>
            <person name="Kim Y.-J."/>
        </authorList>
    </citation>
    <scope>NUCLEOTIDE SEQUENCE [LARGE SCALE GENOMIC DNA]</scope>
    <source>
        <strain evidence="1 2">GH2-6</strain>
    </source>
</reference>
<keyword evidence="2" id="KW-1185">Reference proteome</keyword>
<sequence>MSWNSALYKGDVIHRRHRPKTHRLHYRVFSLLIDLDELPKLDRALRLFGHNRFALFSVHDRDHGALDGGGLKSWALGEVERAGISAPVTRVEMLCYPRILGYVFNPLTVYFCHGKDGDLVAILYEVCNTFKERMTYVIPVADDHRPVRQTAEKQLYVSPFIPMECTYHFSIAPPGETVSVRINEKDGEGPLLFAAFSGKRDALSDRKLLSAFAAYPLMTVKIIAGIHLEALRLLMKGIPVFKHRPSALRVQSVVAGGPSRRDKADDRDA</sequence>
<reference evidence="1 2" key="1">
    <citation type="submission" date="2019-05" db="EMBL/GenBank/DDBJ databases">
        <authorList>
            <person name="Lee S.D."/>
        </authorList>
    </citation>
    <scope>NUCLEOTIDE SEQUENCE [LARGE SCALE GENOMIC DNA]</scope>
    <source>
        <strain evidence="1 2">GH2-6</strain>
    </source>
</reference>
<proteinExistence type="predicted"/>
<dbReference type="Pfam" id="PF07103">
    <property type="entry name" value="DUF1365"/>
    <property type="match status" value="1"/>
</dbReference>
<protein>
    <submittedName>
        <fullName evidence="1">DUF1365 domain-containing protein</fullName>
    </submittedName>
</protein>
<dbReference type="RefSeq" id="WP_138748972.1">
    <property type="nucleotide sequence ID" value="NZ_VCLB01000007.1"/>
</dbReference>
<evidence type="ECO:0000313" key="1">
    <source>
        <dbReference type="EMBL" id="TNB47139.1"/>
    </source>
</evidence>
<organism evidence="1 2">
    <name type="scientific">Martelella lutilitoris</name>
    <dbReference type="NCBI Taxonomy" id="2583532"/>
    <lineage>
        <taxon>Bacteria</taxon>
        <taxon>Pseudomonadati</taxon>
        <taxon>Pseudomonadota</taxon>
        <taxon>Alphaproteobacteria</taxon>
        <taxon>Hyphomicrobiales</taxon>
        <taxon>Aurantimonadaceae</taxon>
        <taxon>Martelella</taxon>
    </lineage>
</organism>
<gene>
    <name evidence="1" type="ORF">FF124_13230</name>
</gene>
<dbReference type="PANTHER" id="PTHR33973">
    <property type="entry name" value="OS07G0153300 PROTEIN"/>
    <property type="match status" value="1"/>
</dbReference>
<comment type="caution">
    <text evidence="1">The sequence shown here is derived from an EMBL/GenBank/DDBJ whole genome shotgun (WGS) entry which is preliminary data.</text>
</comment>
<dbReference type="PANTHER" id="PTHR33973:SF4">
    <property type="entry name" value="OS07G0153300 PROTEIN"/>
    <property type="match status" value="1"/>
</dbReference>
<name>A0A5C4JR09_9HYPH</name>
<dbReference type="EMBL" id="VCLB01000007">
    <property type="protein sequence ID" value="TNB47139.1"/>
    <property type="molecule type" value="Genomic_DNA"/>
</dbReference>